<evidence type="ECO:0000256" key="1">
    <source>
        <dbReference type="SAM" id="MobiDB-lite"/>
    </source>
</evidence>
<accession>A0A836HBS0</accession>
<protein>
    <submittedName>
        <fullName evidence="3">Uncharacterized protein</fullName>
    </submittedName>
</protein>
<comment type="caution">
    <text evidence="3">The sequence shown here is derived from an EMBL/GenBank/DDBJ whole genome shotgun (WGS) entry which is preliminary data.</text>
</comment>
<keyword evidence="2" id="KW-0812">Transmembrane</keyword>
<dbReference type="RefSeq" id="XP_067752724.1">
    <property type="nucleotide sequence ID" value="XM_067896567.1"/>
</dbReference>
<feature type="region of interest" description="Disordered" evidence="1">
    <location>
        <begin position="181"/>
        <end position="203"/>
    </location>
</feature>
<reference evidence="3 4" key="1">
    <citation type="submission" date="2021-02" db="EMBL/GenBank/DDBJ databases">
        <title>Porcisia hertigi Genome sequencing and assembly.</title>
        <authorList>
            <person name="Almutairi H."/>
            <person name="Gatherer D."/>
        </authorList>
    </citation>
    <scope>NUCLEOTIDE SEQUENCE [LARGE SCALE GENOMIC DNA]</scope>
    <source>
        <strain evidence="3 4">C119</strain>
    </source>
</reference>
<evidence type="ECO:0000256" key="2">
    <source>
        <dbReference type="SAM" id="Phobius"/>
    </source>
</evidence>
<keyword evidence="2" id="KW-1133">Transmembrane helix</keyword>
<feature type="transmembrane region" description="Helical" evidence="2">
    <location>
        <begin position="691"/>
        <end position="710"/>
    </location>
</feature>
<name>A0A836HBS0_9TRYP</name>
<proteinExistence type="predicted"/>
<dbReference type="OrthoDB" id="278804at2759"/>
<dbReference type="AlphaFoldDB" id="A0A836HBS0"/>
<organism evidence="3 4">
    <name type="scientific">Porcisia hertigi</name>
    <dbReference type="NCBI Taxonomy" id="2761500"/>
    <lineage>
        <taxon>Eukaryota</taxon>
        <taxon>Discoba</taxon>
        <taxon>Euglenozoa</taxon>
        <taxon>Kinetoplastea</taxon>
        <taxon>Metakinetoplastina</taxon>
        <taxon>Trypanosomatida</taxon>
        <taxon>Trypanosomatidae</taxon>
        <taxon>Leishmaniinae</taxon>
        <taxon>Porcisia</taxon>
    </lineage>
</organism>
<gene>
    <name evidence="3" type="ORF">JKF63_00516</name>
</gene>
<keyword evidence="2" id="KW-0472">Membrane</keyword>
<evidence type="ECO:0000313" key="3">
    <source>
        <dbReference type="EMBL" id="KAG5490396.1"/>
    </source>
</evidence>
<feature type="region of interest" description="Disordered" evidence="1">
    <location>
        <begin position="371"/>
        <end position="392"/>
    </location>
</feature>
<dbReference type="Proteomes" id="UP000674318">
    <property type="component" value="Unassembled WGS sequence"/>
</dbReference>
<feature type="compositionally biased region" description="Polar residues" evidence="1">
    <location>
        <begin position="372"/>
        <end position="388"/>
    </location>
</feature>
<sequence length="712" mass="75313">MADSCDASPLPPRTVLRAEQVIAAGREENVLQMPSPIYTAIFVDAHHALIGAGGGGQRFGMPNVALLLRVQSLCSVPKVTTPSAIASTTPLAPSGVVPPVWSFAGAVDLGPDDIPWCTSAFLPFEASTPSGKTGSGSSTEPAALDWSDAQRRILDGLVGFVALSSITSFVFLGVYRGPEPATPGATEASASSGGCTPAGSSADMGSRRYLRRLARIEVPSDAKNPDKKPIALVQNTLLVSHDENGVLVFSITDLVPDSFEDDDVDAYTRKYADQILSSVPGSGLQRRVPRVRTEAVPVASWQLPARVNDLSVNRVCLVQADASSSASSASSQPCRAHLQEHLLVAAVLLDKTLVLTTVRLRRRYTKARSRKLSATNGARPINENTQGEAKSDTEAVMSMGTALTLGGDALPLPFKLLPSSLRLVRLFGWGDIDGAQQADMRRRLTWQSLQAGGAVTHGPLCSVVVVAYNSLANESYVIDGMVEFAPLTSLDSSSSSTNRDRPLGVKVQWSRADPSPSLSDAITSLAVCTDGPPAEYATRVLANPLGASVPRHWIAGTVEGWVASLRLTSGHGQPHHWQADEIRPSSNKFVARRYPALHKEPVSCVAVSAENDVLSADIAQNLALTTLPYLVPCAHPSRTTMPSSKVLSATPIVQPRLASSSSLFPPLGAACGGRLSSLTYALSNSSLSLRMAWFLLIPFALVLSGMILSLKP</sequence>
<dbReference type="GeneID" id="94286644"/>
<keyword evidence="4" id="KW-1185">Reference proteome</keyword>
<dbReference type="KEGG" id="phet:94286644"/>
<dbReference type="EMBL" id="JAFJZO010000036">
    <property type="protein sequence ID" value="KAG5490396.1"/>
    <property type="molecule type" value="Genomic_DNA"/>
</dbReference>
<evidence type="ECO:0000313" key="4">
    <source>
        <dbReference type="Proteomes" id="UP000674318"/>
    </source>
</evidence>